<comment type="caution">
    <text evidence="2">The sequence shown here is derived from an EMBL/GenBank/DDBJ whole genome shotgun (WGS) entry which is preliminary data.</text>
</comment>
<dbReference type="HOGENOM" id="CLU_115338_0_0_9"/>
<evidence type="ECO:0000313" key="4">
    <source>
        <dbReference type="Proteomes" id="UP000013750"/>
    </source>
</evidence>
<dbReference type="InterPro" id="IPR021321">
    <property type="entry name" value="DUF2922"/>
</dbReference>
<feature type="compositionally biased region" description="Basic and acidic residues" evidence="1">
    <location>
        <begin position="167"/>
        <end position="180"/>
    </location>
</feature>
<evidence type="ECO:0000313" key="2">
    <source>
        <dbReference type="EMBL" id="EOI57124.1"/>
    </source>
</evidence>
<evidence type="ECO:0000256" key="1">
    <source>
        <dbReference type="SAM" id="MobiDB-lite"/>
    </source>
</evidence>
<reference evidence="3 5" key="2">
    <citation type="submission" date="2013-03" db="EMBL/GenBank/DDBJ databases">
        <title>The Genome Sequence of Enterococcus gilvus ATCC BAA-350 (PacBio/Illumina hybrid assembly).</title>
        <authorList>
            <consortium name="The Broad Institute Genomics Platform"/>
            <consortium name="The Broad Institute Genome Sequencing Center for Infectious Disease"/>
            <person name="Earl A."/>
            <person name="Russ C."/>
            <person name="Gilmore M."/>
            <person name="Surin D."/>
            <person name="Walker B."/>
            <person name="Young S."/>
            <person name="Zeng Q."/>
            <person name="Gargeya S."/>
            <person name="Fitzgerald M."/>
            <person name="Haas B."/>
            <person name="Abouelleil A."/>
            <person name="Allen A.W."/>
            <person name="Alvarado L."/>
            <person name="Arachchi H.M."/>
            <person name="Berlin A.M."/>
            <person name="Chapman S.B."/>
            <person name="Gainer-Dewar J."/>
            <person name="Goldberg J."/>
            <person name="Griggs A."/>
            <person name="Gujja S."/>
            <person name="Hansen M."/>
            <person name="Howarth C."/>
            <person name="Imamovic A."/>
            <person name="Ireland A."/>
            <person name="Larimer J."/>
            <person name="McCowan C."/>
            <person name="Murphy C."/>
            <person name="Pearson M."/>
            <person name="Poon T.W."/>
            <person name="Priest M."/>
            <person name="Roberts A."/>
            <person name="Saif S."/>
            <person name="Shea T."/>
            <person name="Sisk P."/>
            <person name="Sykes S."/>
            <person name="Wortman J."/>
            <person name="Nusbaum C."/>
            <person name="Birren B."/>
        </authorList>
    </citation>
    <scope>NUCLEOTIDE SEQUENCE [LARGE SCALE GENOMIC DNA]</scope>
    <source>
        <strain evidence="3 5">ATCC BAA-350</strain>
    </source>
</reference>
<evidence type="ECO:0000313" key="5">
    <source>
        <dbReference type="Proteomes" id="UP000014160"/>
    </source>
</evidence>
<evidence type="ECO:0008006" key="6">
    <source>
        <dbReference type="Google" id="ProtNLM"/>
    </source>
</evidence>
<accession>R2XQH3</accession>
<feature type="region of interest" description="Disordered" evidence="1">
    <location>
        <begin position="74"/>
        <end position="180"/>
    </location>
</feature>
<feature type="compositionally biased region" description="Basic residues" evidence="1">
    <location>
        <begin position="147"/>
        <end position="166"/>
    </location>
</feature>
<sequence>MTETTHLVTTFKDGAGRTHDWTYKEVDTSLTPQEMKDACQLLTSLDLFEKDGIKLFDSIVVGILVTIKETPIFDRETDPDEDSPLEKETELPQKILEAASEKSPTPSIRPKERPSLPTVALASSIKSRSLQKDSEKPNTSKQAAAKPIKKTNPRRRSLARLFHRSQNKNDPKPSAEEPDG</sequence>
<dbReference type="EMBL" id="ASWH01000001">
    <property type="protein sequence ID" value="EOW83302.1"/>
    <property type="molecule type" value="Genomic_DNA"/>
</dbReference>
<dbReference type="EMBL" id="AJDQ01000006">
    <property type="protein sequence ID" value="EOI57124.1"/>
    <property type="molecule type" value="Genomic_DNA"/>
</dbReference>
<dbReference type="PATRIC" id="fig|1158614.3.peg.1349"/>
<dbReference type="Proteomes" id="UP000014160">
    <property type="component" value="Unassembled WGS sequence"/>
</dbReference>
<gene>
    <name evidence="3" type="ORF">I592_02629</name>
    <name evidence="2" type="ORF">UKC_01338</name>
</gene>
<name>R2XQH3_9ENTE</name>
<dbReference type="OrthoDB" id="2194870at2"/>
<dbReference type="RefSeq" id="WP_010779757.1">
    <property type="nucleotide sequence ID" value="NZ_ASWH01000001.1"/>
</dbReference>
<dbReference type="Proteomes" id="UP000013750">
    <property type="component" value="Unassembled WGS sequence"/>
</dbReference>
<keyword evidence="5" id="KW-1185">Reference proteome</keyword>
<organism evidence="2 4">
    <name type="scientific">Enterococcus gilvus ATCC BAA-350</name>
    <dbReference type="NCBI Taxonomy" id="1158614"/>
    <lineage>
        <taxon>Bacteria</taxon>
        <taxon>Bacillati</taxon>
        <taxon>Bacillota</taxon>
        <taxon>Bacilli</taxon>
        <taxon>Lactobacillales</taxon>
        <taxon>Enterococcaceae</taxon>
        <taxon>Enterococcus</taxon>
    </lineage>
</organism>
<reference evidence="2 4" key="1">
    <citation type="submission" date="2013-02" db="EMBL/GenBank/DDBJ databases">
        <title>The Genome Sequence of Enterococcus gilvus ATCC BAA-350.</title>
        <authorList>
            <consortium name="The Broad Institute Genome Sequencing Platform"/>
            <consortium name="The Broad Institute Genome Sequencing Center for Infectious Disease"/>
            <person name="Earl A.M."/>
            <person name="Gilmore M.S."/>
            <person name="Lebreton F."/>
            <person name="Walker B."/>
            <person name="Young S.K."/>
            <person name="Zeng Q."/>
            <person name="Gargeya S."/>
            <person name="Fitzgerald M."/>
            <person name="Haas B."/>
            <person name="Abouelleil A."/>
            <person name="Alvarado L."/>
            <person name="Arachchi H.M."/>
            <person name="Berlin A.M."/>
            <person name="Chapman S.B."/>
            <person name="Dewar J."/>
            <person name="Goldberg J."/>
            <person name="Griggs A."/>
            <person name="Gujja S."/>
            <person name="Hansen M."/>
            <person name="Howarth C."/>
            <person name="Imamovic A."/>
            <person name="Larimer J."/>
            <person name="McCowan C."/>
            <person name="Murphy C."/>
            <person name="Neiman D."/>
            <person name="Pearson M."/>
            <person name="Priest M."/>
            <person name="Roberts A."/>
            <person name="Saif S."/>
            <person name="Shea T."/>
            <person name="Sisk P."/>
            <person name="Sykes S."/>
            <person name="Wortman J."/>
            <person name="Nusbaum C."/>
            <person name="Birren B."/>
        </authorList>
    </citation>
    <scope>NUCLEOTIDE SEQUENCE [LARGE SCALE GENOMIC DNA]</scope>
    <source>
        <strain evidence="2 4">ATCC BAA-350</strain>
    </source>
</reference>
<dbReference type="Pfam" id="PF11148">
    <property type="entry name" value="DUF2922"/>
    <property type="match status" value="1"/>
</dbReference>
<evidence type="ECO:0000313" key="3">
    <source>
        <dbReference type="EMBL" id="EOW83302.1"/>
    </source>
</evidence>
<dbReference type="AlphaFoldDB" id="R2XQH3"/>
<protein>
    <recommendedName>
        <fullName evidence="6">DUF2922 family protein</fullName>
    </recommendedName>
</protein>
<proteinExistence type="predicted"/>